<proteinExistence type="predicted"/>
<keyword evidence="2" id="KW-1185">Reference proteome</keyword>
<evidence type="ECO:0000313" key="2">
    <source>
        <dbReference type="Proteomes" id="UP000837857"/>
    </source>
</evidence>
<organism evidence="1 2">
    <name type="scientific">Iphiclides podalirius</name>
    <name type="common">scarce swallowtail</name>
    <dbReference type="NCBI Taxonomy" id="110791"/>
    <lineage>
        <taxon>Eukaryota</taxon>
        <taxon>Metazoa</taxon>
        <taxon>Ecdysozoa</taxon>
        <taxon>Arthropoda</taxon>
        <taxon>Hexapoda</taxon>
        <taxon>Insecta</taxon>
        <taxon>Pterygota</taxon>
        <taxon>Neoptera</taxon>
        <taxon>Endopterygota</taxon>
        <taxon>Lepidoptera</taxon>
        <taxon>Glossata</taxon>
        <taxon>Ditrysia</taxon>
        <taxon>Papilionoidea</taxon>
        <taxon>Papilionidae</taxon>
        <taxon>Papilioninae</taxon>
        <taxon>Iphiclides</taxon>
    </lineage>
</organism>
<reference evidence="1" key="1">
    <citation type="submission" date="2022-03" db="EMBL/GenBank/DDBJ databases">
        <authorList>
            <person name="Martin H S."/>
        </authorList>
    </citation>
    <scope>NUCLEOTIDE SEQUENCE</scope>
</reference>
<accession>A0ABN8IZ85</accession>
<dbReference type="EMBL" id="OW152818">
    <property type="protein sequence ID" value="CAH2071861.1"/>
    <property type="molecule type" value="Genomic_DNA"/>
</dbReference>
<feature type="non-terminal residue" evidence="1">
    <location>
        <position position="66"/>
    </location>
</feature>
<dbReference type="Proteomes" id="UP000837857">
    <property type="component" value="Chromosome 6"/>
</dbReference>
<gene>
    <name evidence="1" type="ORF">IPOD504_LOCUS15302</name>
</gene>
<name>A0ABN8IZ85_9NEOP</name>
<protein>
    <submittedName>
        <fullName evidence="1">Uncharacterized protein</fullName>
    </submittedName>
</protein>
<evidence type="ECO:0000313" key="1">
    <source>
        <dbReference type="EMBL" id="CAH2071861.1"/>
    </source>
</evidence>
<sequence length="66" mass="7603">MRYAYSHAFIMADAPWRRADTLSRTYRLVCRAAFAQNPVAGRLFVFHPDDGRRQNGDVTASLETQR</sequence>